<keyword evidence="1" id="KW-0472">Membrane</keyword>
<name>A0A833L0X4_UNCSA</name>
<dbReference type="Proteomes" id="UP000488506">
    <property type="component" value="Unassembled WGS sequence"/>
</dbReference>
<feature type="transmembrane region" description="Helical" evidence="1">
    <location>
        <begin position="51"/>
        <end position="70"/>
    </location>
</feature>
<dbReference type="EMBL" id="WPAF01000013">
    <property type="protein sequence ID" value="KAF0134080.1"/>
    <property type="molecule type" value="Genomic_DNA"/>
</dbReference>
<organism evidence="2 3">
    <name type="scientific">Candidatus Saganbacteria bacterium</name>
    <dbReference type="NCBI Taxonomy" id="2575572"/>
    <lineage>
        <taxon>Bacteria</taxon>
        <taxon>Bacillati</taxon>
        <taxon>Saganbacteria</taxon>
    </lineage>
</organism>
<reference evidence="2 3" key="1">
    <citation type="submission" date="2019-12" db="EMBL/GenBank/DDBJ databases">
        <authorList>
            <person name="Wolfe R."/>
            <person name="Danczak R."/>
            <person name="Wilkins M."/>
        </authorList>
    </citation>
    <scope>NUCLEOTIDE SEQUENCE [LARGE SCALE GENOMIC DNA]</scope>
    <source>
        <strain evidence="2">X2_MaxBin.013</strain>
    </source>
</reference>
<sequence length="77" mass="8701">MRRRCQYKMRNLTGAQKKVISNIFRDLAKLTVIALVVGQFVPAHVFNIRVFFGGLFSAFLMGMAAVQFAVDTKEEGF</sequence>
<evidence type="ECO:0000313" key="3">
    <source>
        <dbReference type="Proteomes" id="UP000488506"/>
    </source>
</evidence>
<accession>A0A833L0X4</accession>
<comment type="caution">
    <text evidence="2">The sequence shown here is derived from an EMBL/GenBank/DDBJ whole genome shotgun (WGS) entry which is preliminary data.</text>
</comment>
<feature type="transmembrane region" description="Helical" evidence="1">
    <location>
        <begin position="27"/>
        <end position="45"/>
    </location>
</feature>
<protein>
    <submittedName>
        <fullName evidence="2">Uncharacterized protein</fullName>
    </submittedName>
</protein>
<evidence type="ECO:0000256" key="1">
    <source>
        <dbReference type="SAM" id="Phobius"/>
    </source>
</evidence>
<gene>
    <name evidence="2" type="ORF">FD145_934</name>
</gene>
<keyword evidence="1" id="KW-1133">Transmembrane helix</keyword>
<proteinExistence type="predicted"/>
<dbReference type="AlphaFoldDB" id="A0A833L0X4"/>
<evidence type="ECO:0000313" key="2">
    <source>
        <dbReference type="EMBL" id="KAF0134080.1"/>
    </source>
</evidence>
<keyword evidence="1" id="KW-0812">Transmembrane</keyword>